<name>A0A2H3BRJ5_9AGAR</name>
<protein>
    <submittedName>
        <fullName evidence="1">Uncharacterized protein</fullName>
    </submittedName>
</protein>
<accession>A0A2H3BRJ5</accession>
<reference evidence="2" key="1">
    <citation type="journal article" date="2017" name="Nat. Ecol. Evol.">
        <title>Genome expansion and lineage-specific genetic innovations in the forest pathogenic fungi Armillaria.</title>
        <authorList>
            <person name="Sipos G."/>
            <person name="Prasanna A.N."/>
            <person name="Walter M.C."/>
            <person name="O'Connor E."/>
            <person name="Balint B."/>
            <person name="Krizsan K."/>
            <person name="Kiss B."/>
            <person name="Hess J."/>
            <person name="Varga T."/>
            <person name="Slot J."/>
            <person name="Riley R."/>
            <person name="Boka B."/>
            <person name="Rigling D."/>
            <person name="Barry K."/>
            <person name="Lee J."/>
            <person name="Mihaltcheva S."/>
            <person name="LaButti K."/>
            <person name="Lipzen A."/>
            <person name="Waldron R."/>
            <person name="Moloney N.M."/>
            <person name="Sperisen C."/>
            <person name="Kredics L."/>
            <person name="Vagvoelgyi C."/>
            <person name="Patrignani A."/>
            <person name="Fitzpatrick D."/>
            <person name="Nagy I."/>
            <person name="Doyle S."/>
            <person name="Anderson J.B."/>
            <person name="Grigoriev I.V."/>
            <person name="Gueldener U."/>
            <person name="Muensterkoetter M."/>
            <person name="Nagy L.G."/>
        </authorList>
    </citation>
    <scope>NUCLEOTIDE SEQUENCE [LARGE SCALE GENOMIC DNA]</scope>
    <source>
        <strain evidence="2">28-4</strain>
    </source>
</reference>
<dbReference type="EMBL" id="KZ293431">
    <property type="protein sequence ID" value="PBK68658.1"/>
    <property type="molecule type" value="Genomic_DNA"/>
</dbReference>
<evidence type="ECO:0000313" key="1">
    <source>
        <dbReference type="EMBL" id="PBK68658.1"/>
    </source>
</evidence>
<dbReference type="AlphaFoldDB" id="A0A2H3BRJ5"/>
<proteinExistence type="predicted"/>
<sequence>MKKGNGVFHEAMSATHQGRVGAGQYHITSFRGVKITLGRLLAVNSRQSQVTRSSKVNVKTIMTLEISGARRGLNAATNQFHSQHQGLQETTATAIQRNEGYLSNLQHRKACFNEMGVQEKEYAGEYQQDGGGIRIVAKRGRPQWGVIVHQKIRPKRNRE</sequence>
<organism evidence="1 2">
    <name type="scientific">Armillaria solidipes</name>
    <dbReference type="NCBI Taxonomy" id="1076256"/>
    <lineage>
        <taxon>Eukaryota</taxon>
        <taxon>Fungi</taxon>
        <taxon>Dikarya</taxon>
        <taxon>Basidiomycota</taxon>
        <taxon>Agaricomycotina</taxon>
        <taxon>Agaricomycetes</taxon>
        <taxon>Agaricomycetidae</taxon>
        <taxon>Agaricales</taxon>
        <taxon>Marasmiineae</taxon>
        <taxon>Physalacriaceae</taxon>
        <taxon>Armillaria</taxon>
    </lineage>
</organism>
<dbReference type="Proteomes" id="UP000218334">
    <property type="component" value="Unassembled WGS sequence"/>
</dbReference>
<gene>
    <name evidence="1" type="ORF">ARMSODRAFT_975558</name>
</gene>
<evidence type="ECO:0000313" key="2">
    <source>
        <dbReference type="Proteomes" id="UP000218334"/>
    </source>
</evidence>
<keyword evidence="2" id="KW-1185">Reference proteome</keyword>